<dbReference type="GO" id="GO:0006950">
    <property type="term" value="P:response to stress"/>
    <property type="evidence" value="ECO:0007669"/>
    <property type="project" value="TreeGrafter"/>
</dbReference>
<dbReference type="KEGG" id="bcv:Bcav_1724"/>
<dbReference type="HOGENOM" id="CLU_083287_2_5_11"/>
<accession>C5C467</accession>
<dbReference type="SUPFAM" id="SSF46785">
    <property type="entry name" value="Winged helix' DNA-binding domain"/>
    <property type="match status" value="1"/>
</dbReference>
<dbReference type="Gene3D" id="1.10.10.10">
    <property type="entry name" value="Winged helix-like DNA-binding domain superfamily/Winged helix DNA-binding domain"/>
    <property type="match status" value="1"/>
</dbReference>
<dbReference type="eggNOG" id="COG1846">
    <property type="taxonomic scope" value="Bacteria"/>
</dbReference>
<dbReference type="InterPro" id="IPR036388">
    <property type="entry name" value="WH-like_DNA-bd_sf"/>
</dbReference>
<evidence type="ECO:0000313" key="2">
    <source>
        <dbReference type="EMBL" id="ACQ79980.1"/>
    </source>
</evidence>
<dbReference type="STRING" id="471853.Bcav_1724"/>
<proteinExistence type="predicted"/>
<dbReference type="GO" id="GO:0003700">
    <property type="term" value="F:DNA-binding transcription factor activity"/>
    <property type="evidence" value="ECO:0007669"/>
    <property type="project" value="InterPro"/>
</dbReference>
<sequence length="159" mass="17234">MSSMRASAQAWESLLRAQSGLMRAFEADGDFAPLSPREYDVLLQLAEAGPDGLRLGDLAEQTLLPQPSMSRMIDRLTSRGLVRRAASPGDRRGVLVVLTPAGADLQARAARRHLRSMHAYLGGTLTGDELDTLTRLCERLRDGVTAVGAQAPHDERRSA</sequence>
<dbReference type="EMBL" id="CP001618">
    <property type="protein sequence ID" value="ACQ79980.1"/>
    <property type="molecule type" value="Genomic_DNA"/>
</dbReference>
<dbReference type="PRINTS" id="PR00598">
    <property type="entry name" value="HTHMARR"/>
</dbReference>
<organism evidence="2 3">
    <name type="scientific">Beutenbergia cavernae (strain ATCC BAA-8 / DSM 12333 / CCUG 43141 / JCM 11478 / NBRC 16432 / NCIMB 13614 / HKI 0122)</name>
    <dbReference type="NCBI Taxonomy" id="471853"/>
    <lineage>
        <taxon>Bacteria</taxon>
        <taxon>Bacillati</taxon>
        <taxon>Actinomycetota</taxon>
        <taxon>Actinomycetes</taxon>
        <taxon>Micrococcales</taxon>
        <taxon>Beutenbergiaceae</taxon>
        <taxon>Beutenbergia</taxon>
    </lineage>
</organism>
<reference evidence="2 3" key="1">
    <citation type="journal article" date="2009" name="Stand. Genomic Sci.">
        <title>Complete genome sequence of Beutenbergia cavernae type strain (HKI 0122).</title>
        <authorList>
            <person name="Land M."/>
            <person name="Pukall R."/>
            <person name="Abt B."/>
            <person name="Goker M."/>
            <person name="Rohde M."/>
            <person name="Glavina Del Rio T."/>
            <person name="Tice H."/>
            <person name="Copeland A."/>
            <person name="Cheng J.F."/>
            <person name="Lucas S."/>
            <person name="Chen F."/>
            <person name="Nolan M."/>
            <person name="Bruce D."/>
            <person name="Goodwin L."/>
            <person name="Pitluck S."/>
            <person name="Ivanova N."/>
            <person name="Mavromatis K."/>
            <person name="Ovchinnikova G."/>
            <person name="Pati A."/>
            <person name="Chen A."/>
            <person name="Palaniappan K."/>
            <person name="Hauser L."/>
            <person name="Chang Y.J."/>
            <person name="Jefferies C.C."/>
            <person name="Saunders E."/>
            <person name="Brettin T."/>
            <person name="Detter J.C."/>
            <person name="Han C."/>
            <person name="Chain P."/>
            <person name="Bristow J."/>
            <person name="Eisen J.A."/>
            <person name="Markowitz V."/>
            <person name="Hugenholtz P."/>
            <person name="Kyrpides N.C."/>
            <person name="Klenk H.P."/>
            <person name="Lapidus A."/>
        </authorList>
    </citation>
    <scope>NUCLEOTIDE SEQUENCE [LARGE SCALE GENOMIC DNA]</scope>
    <source>
        <strain evidence="3">ATCC BAA-8 / DSM 12333 / NBRC 16432</strain>
    </source>
</reference>
<dbReference type="RefSeq" id="WP_015882220.1">
    <property type="nucleotide sequence ID" value="NC_012669.1"/>
</dbReference>
<dbReference type="InterPro" id="IPR000835">
    <property type="entry name" value="HTH_MarR-typ"/>
</dbReference>
<name>C5C467_BEUC1</name>
<dbReference type="InterPro" id="IPR039422">
    <property type="entry name" value="MarR/SlyA-like"/>
</dbReference>
<dbReference type="PROSITE" id="PS50995">
    <property type="entry name" value="HTH_MARR_2"/>
    <property type="match status" value="1"/>
</dbReference>
<feature type="domain" description="HTH marR-type" evidence="1">
    <location>
        <begin position="1"/>
        <end position="142"/>
    </location>
</feature>
<evidence type="ECO:0000313" key="3">
    <source>
        <dbReference type="Proteomes" id="UP000007962"/>
    </source>
</evidence>
<dbReference type="AlphaFoldDB" id="C5C467"/>
<dbReference type="PANTHER" id="PTHR33164">
    <property type="entry name" value="TRANSCRIPTIONAL REGULATOR, MARR FAMILY"/>
    <property type="match status" value="1"/>
</dbReference>
<gene>
    <name evidence="2" type="ordered locus">Bcav_1724</name>
</gene>
<dbReference type="OrthoDB" id="3178168at2"/>
<keyword evidence="3" id="KW-1185">Reference proteome</keyword>
<dbReference type="InterPro" id="IPR036390">
    <property type="entry name" value="WH_DNA-bd_sf"/>
</dbReference>
<protein>
    <submittedName>
        <fullName evidence="2">Transcriptional regulator, MarR family</fullName>
    </submittedName>
</protein>
<dbReference type="PANTHER" id="PTHR33164:SF104">
    <property type="entry name" value="TRANSCRIPTIONAL REGULATORY PROTEIN"/>
    <property type="match status" value="1"/>
</dbReference>
<dbReference type="Pfam" id="PF12802">
    <property type="entry name" value="MarR_2"/>
    <property type="match status" value="1"/>
</dbReference>
<evidence type="ECO:0000259" key="1">
    <source>
        <dbReference type="PROSITE" id="PS50995"/>
    </source>
</evidence>
<dbReference type="SMART" id="SM00347">
    <property type="entry name" value="HTH_MARR"/>
    <property type="match status" value="1"/>
</dbReference>
<dbReference type="Proteomes" id="UP000007962">
    <property type="component" value="Chromosome"/>
</dbReference>